<evidence type="ECO:0000313" key="11">
    <source>
        <dbReference type="EMBL" id="GHP04116.1"/>
    </source>
</evidence>
<keyword evidence="9" id="KW-0206">Cytoskeleton</keyword>
<sequence>MPLTWRSDFDKFVVHGNFARRGWLRWSQSDGEENWNVYWANIYTVKAIFHPDNGYRLGDHQVVNHFPNHYELTRKDLMVKNIKRYRRELEREIGAKGETAMATTGGYGPYASHGSPLLEQVDFIPLTFVLPSDYSLFVEEFKANSSRPSSASGGAKNLPNTWIAKPTSRSQGRGIFLMHKFAQLKRWASSMYGVTSGRPASASMYGSTAAANRTSVARETNGATTGETYVVSAYIDNPLLVGGRKFDLRVYVAVLSFRPLKAYIARKGFARFCGAKYTNDVSDLDNSFVHLTNNAVQKHGENYNDEHGNKWPLSDLKLWLEARYGRDRTNRLFADIDAMVVHSLKACQNVMINDKHCFELYGYDIIVSDTLKPWLIEVNASPSLACSDANDRKCKLRVINDTLSAVVLHRMARDAAFADAVVGGGETEKAPAPAPPLSTSSMCDEACSGSAWWAGKQRKLRTTSGAMEHAPATIGCLDLLVDDTNNL</sequence>
<comment type="caution">
    <text evidence="11">The sequence shown here is derived from an EMBL/GenBank/DDBJ whole genome shotgun (WGS) entry which is preliminary data.</text>
</comment>
<evidence type="ECO:0000256" key="6">
    <source>
        <dbReference type="ARBA" id="ARBA00022741"/>
    </source>
</evidence>
<evidence type="ECO:0000256" key="4">
    <source>
        <dbReference type="ARBA" id="ARBA00022598"/>
    </source>
</evidence>
<evidence type="ECO:0000313" key="12">
    <source>
        <dbReference type="Proteomes" id="UP000660262"/>
    </source>
</evidence>
<dbReference type="InterPro" id="IPR004344">
    <property type="entry name" value="TTL/TTLL_fam"/>
</dbReference>
<dbReference type="GO" id="GO:0005874">
    <property type="term" value="C:microtubule"/>
    <property type="evidence" value="ECO:0007669"/>
    <property type="project" value="UniProtKB-KW"/>
</dbReference>
<dbReference type="GO" id="GO:0015631">
    <property type="term" value="F:tubulin binding"/>
    <property type="evidence" value="ECO:0007669"/>
    <property type="project" value="TreeGrafter"/>
</dbReference>
<dbReference type="PROSITE" id="PS51221">
    <property type="entry name" value="TTL"/>
    <property type="match status" value="1"/>
</dbReference>
<dbReference type="PANTHER" id="PTHR12241">
    <property type="entry name" value="TUBULIN POLYGLUTAMYLASE"/>
    <property type="match status" value="1"/>
</dbReference>
<dbReference type="Proteomes" id="UP000660262">
    <property type="component" value="Unassembled WGS sequence"/>
</dbReference>
<organism evidence="11 12">
    <name type="scientific">Pycnococcus provasolii</name>
    <dbReference type="NCBI Taxonomy" id="41880"/>
    <lineage>
        <taxon>Eukaryota</taxon>
        <taxon>Viridiplantae</taxon>
        <taxon>Chlorophyta</taxon>
        <taxon>Pseudoscourfieldiophyceae</taxon>
        <taxon>Pseudoscourfieldiales</taxon>
        <taxon>Pycnococcaceae</taxon>
        <taxon>Pycnococcus</taxon>
    </lineage>
</organism>
<keyword evidence="10" id="KW-0966">Cell projection</keyword>
<dbReference type="OrthoDB" id="564098at2759"/>
<dbReference type="InterPro" id="IPR013815">
    <property type="entry name" value="ATP_grasp_subdomain_1"/>
</dbReference>
<dbReference type="GO" id="GO:0070740">
    <property type="term" value="F:tubulin-glutamic acid ligase activity"/>
    <property type="evidence" value="ECO:0007669"/>
    <property type="project" value="TreeGrafter"/>
</dbReference>
<evidence type="ECO:0000256" key="7">
    <source>
        <dbReference type="ARBA" id="ARBA00022840"/>
    </source>
</evidence>
<dbReference type="SUPFAM" id="SSF56059">
    <property type="entry name" value="Glutathione synthetase ATP-binding domain-like"/>
    <property type="match status" value="1"/>
</dbReference>
<name>A0A830H9X1_9CHLO</name>
<dbReference type="GO" id="GO:0000226">
    <property type="term" value="P:microtubule cytoskeleton organization"/>
    <property type="evidence" value="ECO:0007669"/>
    <property type="project" value="TreeGrafter"/>
</dbReference>
<keyword evidence="4" id="KW-0436">Ligase</keyword>
<reference evidence="11" key="1">
    <citation type="submission" date="2020-10" db="EMBL/GenBank/DDBJ databases">
        <title>Unveiling of a novel bifunctional photoreceptor, Dualchrome1, isolated from a cosmopolitan green alga.</title>
        <authorList>
            <person name="Suzuki S."/>
            <person name="Kawachi M."/>
        </authorList>
    </citation>
    <scope>NUCLEOTIDE SEQUENCE</scope>
    <source>
        <strain evidence="11">NIES 2893</strain>
    </source>
</reference>
<comment type="similarity">
    <text evidence="2">Belongs to the tubulin polyglutamylase family.</text>
</comment>
<keyword evidence="8" id="KW-0969">Cilium</keyword>
<evidence type="ECO:0000256" key="9">
    <source>
        <dbReference type="ARBA" id="ARBA00023212"/>
    </source>
</evidence>
<dbReference type="GO" id="GO:0036064">
    <property type="term" value="C:ciliary basal body"/>
    <property type="evidence" value="ECO:0007669"/>
    <property type="project" value="TreeGrafter"/>
</dbReference>
<dbReference type="GO" id="GO:0005524">
    <property type="term" value="F:ATP binding"/>
    <property type="evidence" value="ECO:0007669"/>
    <property type="project" value="UniProtKB-KW"/>
</dbReference>
<dbReference type="AlphaFoldDB" id="A0A830H9X1"/>
<keyword evidence="7" id="KW-0067">ATP-binding</keyword>
<keyword evidence="12" id="KW-1185">Reference proteome</keyword>
<protein>
    <submittedName>
        <fullName evidence="11">Putative tubulin polyglutamylase ttll1</fullName>
    </submittedName>
</protein>
<evidence type="ECO:0000256" key="10">
    <source>
        <dbReference type="ARBA" id="ARBA00023273"/>
    </source>
</evidence>
<dbReference type="Gene3D" id="3.30.470.20">
    <property type="entry name" value="ATP-grasp fold, B domain"/>
    <property type="match status" value="1"/>
</dbReference>
<evidence type="ECO:0000256" key="5">
    <source>
        <dbReference type="ARBA" id="ARBA00022701"/>
    </source>
</evidence>
<proteinExistence type="inferred from homology"/>
<keyword evidence="5" id="KW-0493">Microtubule</keyword>
<gene>
    <name evidence="11" type="ORF">PPROV_000287000</name>
</gene>
<keyword evidence="6" id="KW-0547">Nucleotide-binding</keyword>
<dbReference type="PANTHER" id="PTHR12241:SF31">
    <property type="entry name" value="POLYGLUTAMYLASE COMPLEX SUBUNIT TTLL1"/>
    <property type="match status" value="1"/>
</dbReference>
<dbReference type="EMBL" id="BNJQ01000007">
    <property type="protein sequence ID" value="GHP04116.1"/>
    <property type="molecule type" value="Genomic_DNA"/>
</dbReference>
<evidence type="ECO:0000256" key="2">
    <source>
        <dbReference type="ARBA" id="ARBA00006118"/>
    </source>
</evidence>
<dbReference type="Gene3D" id="3.30.1490.20">
    <property type="entry name" value="ATP-grasp fold, A domain"/>
    <property type="match status" value="1"/>
</dbReference>
<evidence type="ECO:0000256" key="3">
    <source>
        <dbReference type="ARBA" id="ARBA00022490"/>
    </source>
</evidence>
<dbReference type="Pfam" id="PF03133">
    <property type="entry name" value="TTL"/>
    <property type="match status" value="1"/>
</dbReference>
<keyword evidence="3" id="KW-0963">Cytoplasm</keyword>
<evidence type="ECO:0000256" key="8">
    <source>
        <dbReference type="ARBA" id="ARBA00023069"/>
    </source>
</evidence>
<evidence type="ECO:0000256" key="1">
    <source>
        <dbReference type="ARBA" id="ARBA00004120"/>
    </source>
</evidence>
<comment type="subcellular location">
    <subcellularLocation>
        <location evidence="1">Cytoplasm</location>
        <location evidence="1">Cytoskeleton</location>
        <location evidence="1">Cilium basal body</location>
    </subcellularLocation>
</comment>
<accession>A0A830H9X1</accession>